<name>A0A0V1B299_TRISP</name>
<keyword evidence="2" id="KW-1185">Reference proteome</keyword>
<sequence length="80" mass="8717">MSDDTKNHAQEHSAALALCRAVTILHHAHISLSEHSEPPDDIGTGDVRRAILSAMKPTPWTRIVCQSSQFPTDSFAIIIA</sequence>
<accession>A0A0V1B299</accession>
<dbReference type="AlphaFoldDB" id="A0A0V1B299"/>
<organism evidence="1 2">
    <name type="scientific">Trichinella spiralis</name>
    <name type="common">Trichina worm</name>
    <dbReference type="NCBI Taxonomy" id="6334"/>
    <lineage>
        <taxon>Eukaryota</taxon>
        <taxon>Metazoa</taxon>
        <taxon>Ecdysozoa</taxon>
        <taxon>Nematoda</taxon>
        <taxon>Enoplea</taxon>
        <taxon>Dorylaimia</taxon>
        <taxon>Trichinellida</taxon>
        <taxon>Trichinellidae</taxon>
        <taxon>Trichinella</taxon>
    </lineage>
</organism>
<dbReference type="Proteomes" id="UP000054776">
    <property type="component" value="Unassembled WGS sequence"/>
</dbReference>
<comment type="caution">
    <text evidence="1">The sequence shown here is derived from an EMBL/GenBank/DDBJ whole genome shotgun (WGS) entry which is preliminary data.</text>
</comment>
<reference evidence="1 2" key="1">
    <citation type="submission" date="2015-01" db="EMBL/GenBank/DDBJ databases">
        <title>Evolution of Trichinella species and genotypes.</title>
        <authorList>
            <person name="Korhonen P.K."/>
            <person name="Edoardo P."/>
            <person name="Giuseppe L.R."/>
            <person name="Gasser R.B."/>
        </authorList>
    </citation>
    <scope>NUCLEOTIDE SEQUENCE [LARGE SCALE GENOMIC DNA]</scope>
    <source>
        <strain evidence="1">ISS3</strain>
    </source>
</reference>
<dbReference type="InParanoid" id="A0A0V1B299"/>
<evidence type="ECO:0000313" key="2">
    <source>
        <dbReference type="Proteomes" id="UP000054776"/>
    </source>
</evidence>
<dbReference type="EMBL" id="JYDH01000124">
    <property type="protein sequence ID" value="KRY31158.1"/>
    <property type="molecule type" value="Genomic_DNA"/>
</dbReference>
<evidence type="ECO:0000313" key="1">
    <source>
        <dbReference type="EMBL" id="KRY31158.1"/>
    </source>
</evidence>
<protein>
    <submittedName>
        <fullName evidence="1">Uncharacterized protein</fullName>
    </submittedName>
</protein>
<gene>
    <name evidence="1" type="ORF">T01_15378</name>
</gene>
<proteinExistence type="predicted"/>